<feature type="compositionally biased region" description="Basic and acidic residues" evidence="1">
    <location>
        <begin position="136"/>
        <end position="147"/>
    </location>
</feature>
<organism evidence="2 3">
    <name type="scientific">Knufia peltigerae</name>
    <dbReference type="NCBI Taxonomy" id="1002370"/>
    <lineage>
        <taxon>Eukaryota</taxon>
        <taxon>Fungi</taxon>
        <taxon>Dikarya</taxon>
        <taxon>Ascomycota</taxon>
        <taxon>Pezizomycotina</taxon>
        <taxon>Eurotiomycetes</taxon>
        <taxon>Chaetothyriomycetidae</taxon>
        <taxon>Chaetothyriales</taxon>
        <taxon>Trichomeriaceae</taxon>
        <taxon>Knufia</taxon>
    </lineage>
</organism>
<comment type="caution">
    <text evidence="2">The sequence shown here is derived from an EMBL/GenBank/DDBJ whole genome shotgun (WGS) entry which is preliminary data.</text>
</comment>
<reference evidence="2" key="1">
    <citation type="submission" date="2022-10" db="EMBL/GenBank/DDBJ databases">
        <title>Culturing micro-colonial fungi from biological soil crusts in the Mojave desert and describing Neophaeococcomyces mojavensis, and introducing the new genera and species Taxawa tesnikishii.</title>
        <authorList>
            <person name="Kurbessoian T."/>
            <person name="Stajich J.E."/>
        </authorList>
    </citation>
    <scope>NUCLEOTIDE SEQUENCE</scope>
    <source>
        <strain evidence="2">TK_35</strain>
    </source>
</reference>
<evidence type="ECO:0000313" key="2">
    <source>
        <dbReference type="EMBL" id="KAJ9622149.1"/>
    </source>
</evidence>
<evidence type="ECO:0000256" key="1">
    <source>
        <dbReference type="SAM" id="MobiDB-lite"/>
    </source>
</evidence>
<protein>
    <submittedName>
        <fullName evidence="2">Uncharacterized protein</fullName>
    </submittedName>
</protein>
<dbReference type="AlphaFoldDB" id="A0AA38XTV8"/>
<proteinExistence type="predicted"/>
<evidence type="ECO:0000313" key="3">
    <source>
        <dbReference type="Proteomes" id="UP001172681"/>
    </source>
</evidence>
<dbReference type="Proteomes" id="UP001172681">
    <property type="component" value="Unassembled WGS sequence"/>
</dbReference>
<feature type="region of interest" description="Disordered" evidence="1">
    <location>
        <begin position="136"/>
        <end position="156"/>
    </location>
</feature>
<keyword evidence="3" id="KW-1185">Reference proteome</keyword>
<dbReference type="EMBL" id="JAPDRN010000110">
    <property type="protein sequence ID" value="KAJ9622149.1"/>
    <property type="molecule type" value="Genomic_DNA"/>
</dbReference>
<accession>A0AA38XTV8</accession>
<sequence>MPGSAQRRPTPARNLISGSLAWNKVQISVRDLENRRSLTNAGAKRAAEAVELFNEEPETSKRKTYRGFLHVLLDECGPQGVLSCAIGVGQANLVSMSRVARHWLMQSFKTKRNQWPINSPMLQAFASEFLKDIVPDQARRGRNDDGRTSIPPRPRQMTEYASNEVTEEVFQNASLGGIAQVFDERICASIRRVTTTEDGCKVAVTMTFPNWGLVGCLMSLDIGGPNVHWLASTLFGAKVGSVNGVLQVVHRGATMIVSNPEVTLKGVPGDPPDQIFLPAWRGAVRGSDMSMTILKDGAIVNVALTTDIALEIQQKLYT</sequence>
<name>A0AA38XTV8_9EURO</name>
<gene>
    <name evidence="2" type="ORF">H2204_011656</name>
</gene>